<evidence type="ECO:0000313" key="3">
    <source>
        <dbReference type="Proteomes" id="UP000664132"/>
    </source>
</evidence>
<reference evidence="2" key="1">
    <citation type="submission" date="2021-02" db="EMBL/GenBank/DDBJ databases">
        <title>Genome sequence Cadophora malorum strain M34.</title>
        <authorList>
            <person name="Stefanovic E."/>
            <person name="Vu D."/>
            <person name="Scully C."/>
            <person name="Dijksterhuis J."/>
            <person name="Roader J."/>
            <person name="Houbraken J."/>
        </authorList>
    </citation>
    <scope>NUCLEOTIDE SEQUENCE</scope>
    <source>
        <strain evidence="2">M34</strain>
    </source>
</reference>
<dbReference type="AlphaFoldDB" id="A0A8H7W655"/>
<evidence type="ECO:0000313" key="2">
    <source>
        <dbReference type="EMBL" id="KAG4412274.1"/>
    </source>
</evidence>
<feature type="compositionally biased region" description="Basic and acidic residues" evidence="1">
    <location>
        <begin position="169"/>
        <end position="188"/>
    </location>
</feature>
<feature type="region of interest" description="Disordered" evidence="1">
    <location>
        <begin position="169"/>
        <end position="254"/>
    </location>
</feature>
<accession>A0A8H7W655</accession>
<proteinExistence type="predicted"/>
<sequence>MASKRSRAPIDRACKKPKASLQVSGYTHSQNKVFDNQLPVSVPAGSRRRQVFRLQPEIMYMIMAKLDIFTARVWGLTCWQFNEEYKKNCQNYAGAAELLQITDQPHLHLPKVLPLSVRCNLPDGTFTTLIRCISSTLPPHLSWNPFTGKLADAAAIQATVYDIEDHVDRTKRERREAEEAAEERERERKAAKRQRRINIANKMESKRQIRRAEAEDNGEDFDSDDVSEDEFSDEPISDLDEDMDGEIDEDMEYC</sequence>
<dbReference type="Proteomes" id="UP000664132">
    <property type="component" value="Unassembled WGS sequence"/>
</dbReference>
<gene>
    <name evidence="2" type="ORF">IFR04_014600</name>
</gene>
<organism evidence="2 3">
    <name type="scientific">Cadophora malorum</name>
    <dbReference type="NCBI Taxonomy" id="108018"/>
    <lineage>
        <taxon>Eukaryota</taxon>
        <taxon>Fungi</taxon>
        <taxon>Dikarya</taxon>
        <taxon>Ascomycota</taxon>
        <taxon>Pezizomycotina</taxon>
        <taxon>Leotiomycetes</taxon>
        <taxon>Helotiales</taxon>
        <taxon>Ploettnerulaceae</taxon>
        <taxon>Cadophora</taxon>
    </lineage>
</organism>
<evidence type="ECO:0000256" key="1">
    <source>
        <dbReference type="SAM" id="MobiDB-lite"/>
    </source>
</evidence>
<feature type="compositionally biased region" description="Acidic residues" evidence="1">
    <location>
        <begin position="215"/>
        <end position="254"/>
    </location>
</feature>
<feature type="compositionally biased region" description="Basic and acidic residues" evidence="1">
    <location>
        <begin position="203"/>
        <end position="214"/>
    </location>
</feature>
<dbReference type="EMBL" id="JAFJYH010000393">
    <property type="protein sequence ID" value="KAG4412274.1"/>
    <property type="molecule type" value="Genomic_DNA"/>
</dbReference>
<name>A0A8H7W655_9HELO</name>
<comment type="caution">
    <text evidence="2">The sequence shown here is derived from an EMBL/GenBank/DDBJ whole genome shotgun (WGS) entry which is preliminary data.</text>
</comment>
<protein>
    <submittedName>
        <fullName evidence="2">Uncharacterized protein</fullName>
    </submittedName>
</protein>
<dbReference type="OrthoDB" id="3598444at2759"/>
<keyword evidence="3" id="KW-1185">Reference proteome</keyword>